<dbReference type="Proteomes" id="UP000515154">
    <property type="component" value="Linkage group LG13"/>
</dbReference>
<feature type="compositionally biased region" description="Polar residues" evidence="1">
    <location>
        <begin position="113"/>
        <end position="127"/>
    </location>
</feature>
<feature type="region of interest" description="Disordered" evidence="1">
    <location>
        <begin position="76"/>
        <end position="248"/>
    </location>
</feature>
<name>A0A7E6F961_9MOLL</name>
<keyword evidence="2" id="KW-1185">Reference proteome</keyword>
<feature type="compositionally biased region" description="Basic and acidic residues" evidence="1">
    <location>
        <begin position="168"/>
        <end position="213"/>
    </location>
</feature>
<protein>
    <submittedName>
        <fullName evidence="3">Ribosome-binding protein 1-like</fullName>
    </submittedName>
</protein>
<dbReference type="KEGG" id="osn:115218309"/>
<sequence length="335" mass="36846">MLPFETSQKLICGDDQQWKTDFKCPPVCPNVTSICNRTVNCSETVIGSECISPFKSSQKLICGDDQQWKTDFKCPPVVKIDPSKSKARRSRTPSATSNGRVTAKSPQVGGNGEQSTQQPNQGVTAKSPQDVGNGEQSTQQPNQGATAKSPQVGGNGEQSTQQPNQGDDGVKGKPEEGKKEEGKKNENGNEQGKRVKEKNDKKTGHDETKRSRPESTSFDSIKDALKPADMPDLTLTDNNGKKLPPPVTASVLYEEKKLHSPGVSDDIERTLTALRSLVHSANQKRRQSDVNKFPQETQENHSSDEQNSDVHRANQKRRQSDVNKFPQETQENHSN</sequence>
<feature type="compositionally biased region" description="Basic and acidic residues" evidence="1">
    <location>
        <begin position="298"/>
        <end position="312"/>
    </location>
</feature>
<evidence type="ECO:0000256" key="1">
    <source>
        <dbReference type="SAM" id="MobiDB-lite"/>
    </source>
</evidence>
<evidence type="ECO:0000313" key="3">
    <source>
        <dbReference type="RefSeq" id="XP_036364299.1"/>
    </source>
</evidence>
<reference evidence="3" key="1">
    <citation type="submission" date="2025-08" db="UniProtKB">
        <authorList>
            <consortium name="RefSeq"/>
        </authorList>
    </citation>
    <scope>IDENTIFICATION</scope>
</reference>
<feature type="region of interest" description="Disordered" evidence="1">
    <location>
        <begin position="278"/>
        <end position="335"/>
    </location>
</feature>
<feature type="compositionally biased region" description="Polar residues" evidence="1">
    <location>
        <begin position="134"/>
        <end position="149"/>
    </location>
</feature>
<organism evidence="2 3">
    <name type="scientific">Octopus sinensis</name>
    <name type="common">East Asian common octopus</name>
    <dbReference type="NCBI Taxonomy" id="2607531"/>
    <lineage>
        <taxon>Eukaryota</taxon>
        <taxon>Metazoa</taxon>
        <taxon>Spiralia</taxon>
        <taxon>Lophotrochozoa</taxon>
        <taxon>Mollusca</taxon>
        <taxon>Cephalopoda</taxon>
        <taxon>Coleoidea</taxon>
        <taxon>Octopodiformes</taxon>
        <taxon>Octopoda</taxon>
        <taxon>Incirrata</taxon>
        <taxon>Octopodidae</taxon>
        <taxon>Octopus</taxon>
    </lineage>
</organism>
<dbReference type="AlphaFoldDB" id="A0A7E6F961"/>
<dbReference type="RefSeq" id="XP_036364299.1">
    <property type="nucleotide sequence ID" value="XM_036508406.1"/>
</dbReference>
<accession>A0A7E6F961</accession>
<proteinExistence type="predicted"/>
<gene>
    <name evidence="3" type="primary">LOC115218309</name>
</gene>
<evidence type="ECO:0000313" key="2">
    <source>
        <dbReference type="Proteomes" id="UP000515154"/>
    </source>
</evidence>